<dbReference type="InterPro" id="IPR012677">
    <property type="entry name" value="Nucleotide-bd_a/b_plait_sf"/>
</dbReference>
<accession>A0A5A8DW73</accession>
<dbReference type="Pfam" id="PF00076">
    <property type="entry name" value="RRM_1"/>
    <property type="match status" value="1"/>
</dbReference>
<comment type="caution">
    <text evidence="6">The sequence shown here is derived from an EMBL/GenBank/DDBJ whole genome shotgun (WGS) entry which is preliminary data.</text>
</comment>
<evidence type="ECO:0000313" key="6">
    <source>
        <dbReference type="EMBL" id="KAA0169745.1"/>
    </source>
</evidence>
<feature type="region of interest" description="Disordered" evidence="4">
    <location>
        <begin position="40"/>
        <end position="74"/>
    </location>
</feature>
<evidence type="ECO:0000256" key="3">
    <source>
        <dbReference type="PROSITE-ProRule" id="PRU00176"/>
    </source>
</evidence>
<protein>
    <recommendedName>
        <fullName evidence="5">RRM domain-containing protein</fullName>
    </recommendedName>
</protein>
<organism evidence="6 7">
    <name type="scientific">Cafeteria roenbergensis</name>
    <name type="common">Marine flagellate</name>
    <dbReference type="NCBI Taxonomy" id="33653"/>
    <lineage>
        <taxon>Eukaryota</taxon>
        <taxon>Sar</taxon>
        <taxon>Stramenopiles</taxon>
        <taxon>Bigyra</taxon>
        <taxon>Opalozoa</taxon>
        <taxon>Bicosoecida</taxon>
        <taxon>Cafeteriaceae</taxon>
        <taxon>Cafeteria</taxon>
    </lineage>
</organism>
<name>A0A5A8DW73_CAFRO</name>
<dbReference type="PANTHER" id="PTHR13952">
    <property type="entry name" value="U1 SMALL NUCLEAR RIBONUCLEOPROTEIN 70 KD"/>
    <property type="match status" value="1"/>
</dbReference>
<evidence type="ECO:0000313" key="7">
    <source>
        <dbReference type="Proteomes" id="UP000324907"/>
    </source>
</evidence>
<evidence type="ECO:0000256" key="1">
    <source>
        <dbReference type="ARBA" id="ARBA00004123"/>
    </source>
</evidence>
<dbReference type="GO" id="GO:0000398">
    <property type="term" value="P:mRNA splicing, via spliceosome"/>
    <property type="evidence" value="ECO:0007669"/>
    <property type="project" value="TreeGrafter"/>
</dbReference>
<keyword evidence="2" id="KW-0539">Nucleus</keyword>
<proteinExistence type="predicted"/>
<dbReference type="InterPro" id="IPR000504">
    <property type="entry name" value="RRM_dom"/>
</dbReference>
<gene>
    <name evidence="6" type="ORF">FNF28_01864</name>
</gene>
<dbReference type="EMBL" id="VLTL01000019">
    <property type="protein sequence ID" value="KAA0169745.1"/>
    <property type="molecule type" value="Genomic_DNA"/>
</dbReference>
<dbReference type="PROSITE" id="PS50102">
    <property type="entry name" value="RRM"/>
    <property type="match status" value="1"/>
</dbReference>
<dbReference type="GO" id="GO:0071011">
    <property type="term" value="C:precatalytic spliceosome"/>
    <property type="evidence" value="ECO:0007669"/>
    <property type="project" value="TreeGrafter"/>
</dbReference>
<dbReference type="InterPro" id="IPR022023">
    <property type="entry name" value="U1snRNP70_N"/>
</dbReference>
<sequence>MVPDVLKPLFDPGPPIVHLPFPERESLSHEETQMTGIAAFLSKKPEMPRPEPETFEDPKVLRKRRLQEAAERDRARIAREASRWDPANVPTPDATREPLHTLFVARLARETTEQSLREAFADFGPIQRVRVIRTPEGESRCCGFIEFTSKEEMLHAFRTADKRLVDGREVLVDVQRAQAIPEWKPARLGGGLGQTRAAKPPTKGKRGRAYVAHRRAAEAKAAAEAMRAAASSHSGGGYRGGYSGGGYRGGYSGGGGGGGYRGGGGYSGGALGT</sequence>
<evidence type="ECO:0000256" key="2">
    <source>
        <dbReference type="ARBA" id="ARBA00023242"/>
    </source>
</evidence>
<dbReference type="InterPro" id="IPR051183">
    <property type="entry name" value="U1_U11-U12_snRNP_70-35kDa"/>
</dbReference>
<dbReference type="Proteomes" id="UP000324907">
    <property type="component" value="Unassembled WGS sequence"/>
</dbReference>
<evidence type="ECO:0000259" key="5">
    <source>
        <dbReference type="PROSITE" id="PS50102"/>
    </source>
</evidence>
<dbReference type="GO" id="GO:0003729">
    <property type="term" value="F:mRNA binding"/>
    <property type="evidence" value="ECO:0007669"/>
    <property type="project" value="TreeGrafter"/>
</dbReference>
<dbReference type="AlphaFoldDB" id="A0A5A8DW73"/>
<dbReference type="InterPro" id="IPR035979">
    <property type="entry name" value="RBD_domain_sf"/>
</dbReference>
<evidence type="ECO:0000256" key="4">
    <source>
        <dbReference type="SAM" id="MobiDB-lite"/>
    </source>
</evidence>
<dbReference type="SMART" id="SM00360">
    <property type="entry name" value="RRM"/>
    <property type="match status" value="1"/>
</dbReference>
<dbReference type="Pfam" id="PF12220">
    <property type="entry name" value="U1snRNP70_N"/>
    <property type="match status" value="1"/>
</dbReference>
<dbReference type="GO" id="GO:0017069">
    <property type="term" value="F:snRNA binding"/>
    <property type="evidence" value="ECO:0007669"/>
    <property type="project" value="TreeGrafter"/>
</dbReference>
<dbReference type="Gene3D" id="3.30.70.330">
    <property type="match status" value="1"/>
</dbReference>
<feature type="region of interest" description="Disordered" evidence="4">
    <location>
        <begin position="185"/>
        <end position="210"/>
    </location>
</feature>
<reference evidence="6 7" key="1">
    <citation type="submission" date="2019-07" db="EMBL/GenBank/DDBJ databases">
        <title>Genomes of Cafeteria roenbergensis.</title>
        <authorList>
            <person name="Fischer M.G."/>
            <person name="Hackl T."/>
            <person name="Roman M."/>
        </authorList>
    </citation>
    <scope>NUCLEOTIDE SEQUENCE [LARGE SCALE GENOMIC DNA]</scope>
    <source>
        <strain evidence="6 7">RCC970-E3</strain>
    </source>
</reference>
<keyword evidence="3" id="KW-0694">RNA-binding</keyword>
<comment type="subcellular location">
    <subcellularLocation>
        <location evidence="1">Nucleus</location>
    </subcellularLocation>
</comment>
<feature type="domain" description="RRM" evidence="5">
    <location>
        <begin position="100"/>
        <end position="177"/>
    </location>
</feature>
<dbReference type="SUPFAM" id="SSF54928">
    <property type="entry name" value="RNA-binding domain, RBD"/>
    <property type="match status" value="1"/>
</dbReference>
<feature type="compositionally biased region" description="Basic and acidic residues" evidence="4">
    <location>
        <begin position="43"/>
        <end position="74"/>
    </location>
</feature>
<dbReference type="FunFam" id="3.30.70.330:FF:000132">
    <property type="entry name" value="Small nuclear ribonucleoprotein U11/U12 subunit 35"/>
    <property type="match status" value="1"/>
</dbReference>